<evidence type="ECO:0000256" key="20">
    <source>
        <dbReference type="ARBA" id="ARBA00031179"/>
    </source>
</evidence>
<feature type="chain" id="PRO_5034032585" description="CD44 antigen" evidence="27">
    <location>
        <begin position="19"/>
        <end position="396"/>
    </location>
</feature>
<dbReference type="GO" id="GO:0004896">
    <property type="term" value="F:cytokine receptor activity"/>
    <property type="evidence" value="ECO:0007669"/>
    <property type="project" value="TreeGrafter"/>
</dbReference>
<evidence type="ECO:0000313" key="29">
    <source>
        <dbReference type="Ensembl" id="ENSSLUP00000055233.1"/>
    </source>
</evidence>
<accession>A0A8D0DFE0</accession>
<dbReference type="GeneID" id="116038678"/>
<evidence type="ECO:0000256" key="24">
    <source>
        <dbReference type="PROSITE-ProRule" id="PRU00323"/>
    </source>
</evidence>
<comment type="caution">
    <text evidence="24">Lacks conserved residue(s) required for the propagation of feature annotation.</text>
</comment>
<protein>
    <recommendedName>
        <fullName evidence="4">CD44 antigen</fullName>
    </recommendedName>
    <alternativeName>
        <fullName evidence="22">GP90 lymphocyte homing/adhesion receptor</fullName>
    </alternativeName>
    <alternativeName>
        <fullName evidence="21">HUTCH-I</fullName>
    </alternativeName>
    <alternativeName>
        <fullName evidence="23">Hermes antigen</fullName>
    </alternativeName>
    <alternativeName>
        <fullName evidence="20">Hyaluronate receptor</fullName>
    </alternativeName>
    <alternativeName>
        <fullName evidence="18">Phagocytic glycoprotein 1</fullName>
    </alternativeName>
    <alternativeName>
        <fullName evidence="19">Phagocytic glycoprotein I</fullName>
    </alternativeName>
</protein>
<keyword evidence="30" id="KW-1185">Reference proteome</keyword>
<evidence type="ECO:0000256" key="10">
    <source>
        <dbReference type="ARBA" id="ARBA00022889"/>
    </source>
</evidence>
<dbReference type="PRINTS" id="PR01265">
    <property type="entry name" value="LINKMODULE"/>
</dbReference>
<keyword evidence="16" id="KW-0325">Glycoprotein</keyword>
<dbReference type="GO" id="GO:0007155">
    <property type="term" value="P:cell adhesion"/>
    <property type="evidence" value="ECO:0007669"/>
    <property type="project" value="UniProtKB-KW"/>
</dbReference>
<evidence type="ECO:0000256" key="8">
    <source>
        <dbReference type="ARBA" id="ARBA00022692"/>
    </source>
</evidence>
<feature type="region of interest" description="Disordered" evidence="25">
    <location>
        <begin position="339"/>
        <end position="396"/>
    </location>
</feature>
<evidence type="ECO:0000256" key="4">
    <source>
        <dbReference type="ARBA" id="ARBA00020474"/>
    </source>
</evidence>
<evidence type="ECO:0000256" key="14">
    <source>
        <dbReference type="ARBA" id="ARBA00023157"/>
    </source>
</evidence>
<evidence type="ECO:0000256" key="18">
    <source>
        <dbReference type="ARBA" id="ARBA00029917"/>
    </source>
</evidence>
<dbReference type="AlphaFoldDB" id="A0A8D0DFE0"/>
<organism evidence="29 30">
    <name type="scientific">Sander lucioperca</name>
    <name type="common">Pike-perch</name>
    <name type="synonym">Perca lucioperca</name>
    <dbReference type="NCBI Taxonomy" id="283035"/>
    <lineage>
        <taxon>Eukaryota</taxon>
        <taxon>Metazoa</taxon>
        <taxon>Chordata</taxon>
        <taxon>Craniata</taxon>
        <taxon>Vertebrata</taxon>
        <taxon>Euteleostomi</taxon>
        <taxon>Actinopterygii</taxon>
        <taxon>Neopterygii</taxon>
        <taxon>Teleostei</taxon>
        <taxon>Neoteleostei</taxon>
        <taxon>Acanthomorphata</taxon>
        <taxon>Eupercaria</taxon>
        <taxon>Perciformes</taxon>
        <taxon>Percoidei</taxon>
        <taxon>Percidae</taxon>
        <taxon>Luciopercinae</taxon>
        <taxon>Sander</taxon>
    </lineage>
</organism>
<dbReference type="SMART" id="SM00445">
    <property type="entry name" value="LINK"/>
    <property type="match status" value="1"/>
</dbReference>
<dbReference type="InterPro" id="IPR043210">
    <property type="entry name" value="CD44_antigen-like"/>
</dbReference>
<dbReference type="GO" id="GO:0005540">
    <property type="term" value="F:hyaluronic acid binding"/>
    <property type="evidence" value="ECO:0007669"/>
    <property type="project" value="InterPro"/>
</dbReference>
<evidence type="ECO:0000256" key="17">
    <source>
        <dbReference type="ARBA" id="ARBA00023273"/>
    </source>
</evidence>
<evidence type="ECO:0000256" key="6">
    <source>
        <dbReference type="ARBA" id="ARBA00022525"/>
    </source>
</evidence>
<keyword evidence="13 26" id="KW-0472">Membrane</keyword>
<keyword evidence="9 27" id="KW-0732">Signal</keyword>
<dbReference type="RefSeq" id="XP_031139106.1">
    <property type="nucleotide sequence ID" value="XM_031283246.2"/>
</dbReference>
<keyword evidence="8 26" id="KW-0812">Transmembrane</keyword>
<dbReference type="Proteomes" id="UP000694568">
    <property type="component" value="Unplaced"/>
</dbReference>
<evidence type="ECO:0000256" key="26">
    <source>
        <dbReference type="SAM" id="Phobius"/>
    </source>
</evidence>
<keyword evidence="14 24" id="KW-1015">Disulfide bond</keyword>
<feature type="compositionally biased region" description="Polar residues" evidence="25">
    <location>
        <begin position="265"/>
        <end position="274"/>
    </location>
</feature>
<dbReference type="GO" id="GO:0070374">
    <property type="term" value="P:positive regulation of ERK1 and ERK2 cascade"/>
    <property type="evidence" value="ECO:0007669"/>
    <property type="project" value="TreeGrafter"/>
</dbReference>
<dbReference type="PANTHER" id="PTHR10225">
    <property type="entry name" value="HYALURONAN RECEPTOR"/>
    <property type="match status" value="1"/>
</dbReference>
<dbReference type="PANTHER" id="PTHR10225:SF6">
    <property type="entry name" value="CD44 ANTIGEN"/>
    <property type="match status" value="1"/>
</dbReference>
<keyword evidence="6" id="KW-0964">Secreted</keyword>
<dbReference type="GO" id="GO:0016323">
    <property type="term" value="C:basolateral plasma membrane"/>
    <property type="evidence" value="ECO:0007669"/>
    <property type="project" value="TreeGrafter"/>
</dbReference>
<keyword evidence="12 26" id="KW-1133">Transmembrane helix</keyword>
<evidence type="ECO:0000256" key="25">
    <source>
        <dbReference type="SAM" id="MobiDB-lite"/>
    </source>
</evidence>
<sequence>MWTLLLGVTFGLLASSRSEQLQANSLTCSYARVFLTEGAGRHSLNFDMAQKVCEQLQSILASPEQVKEAYDKNMETCRYGWTSNVTIAILRHTHHENCAKNMTGFIINSHVYSDELFDAYCYDEKAGPEKDCTEHLPSDAPDESSPQPQAPTPAEGQEETTPTTRHEDASGSEGVDHTVAPGEDALEHVMETTTALTSVELEASTELPAGEENHFEREFDQPTGSGMIPPEEGASPTAPVGEPDERQPPTENEKQKGEMEPNGADATTESSHQQHPNDKGWDQGPHGSEPNQHESSSSSNWIVIIGVIVAVAAIFLVCAAVAKRKSWCGKQQTLMITSKDSGEGNGAAASASSSHAQEREQEMVTLMNKEKIQENGNTEEFTVITLEESPDKEQLA</sequence>
<dbReference type="PROSITE" id="PS50963">
    <property type="entry name" value="LINK_2"/>
    <property type="match status" value="1"/>
</dbReference>
<dbReference type="GO" id="GO:0005576">
    <property type="term" value="C:extracellular region"/>
    <property type="evidence" value="ECO:0007669"/>
    <property type="project" value="UniProtKB-SubCell"/>
</dbReference>
<evidence type="ECO:0000256" key="11">
    <source>
        <dbReference type="ARBA" id="ARBA00022974"/>
    </source>
</evidence>
<dbReference type="InterPro" id="IPR016187">
    <property type="entry name" value="CTDL_fold"/>
</dbReference>
<evidence type="ECO:0000256" key="27">
    <source>
        <dbReference type="SAM" id="SignalP"/>
    </source>
</evidence>
<dbReference type="GO" id="GO:0006954">
    <property type="term" value="P:inflammatory response"/>
    <property type="evidence" value="ECO:0007669"/>
    <property type="project" value="TreeGrafter"/>
</dbReference>
<dbReference type="SUPFAM" id="SSF56436">
    <property type="entry name" value="C-type lectin-like"/>
    <property type="match status" value="1"/>
</dbReference>
<evidence type="ECO:0000256" key="13">
    <source>
        <dbReference type="ARBA" id="ARBA00023136"/>
    </source>
</evidence>
<feature type="region of interest" description="Disordered" evidence="25">
    <location>
        <begin position="205"/>
        <end position="297"/>
    </location>
</feature>
<dbReference type="GO" id="GO:0005902">
    <property type="term" value="C:microvillus"/>
    <property type="evidence" value="ECO:0007669"/>
    <property type="project" value="UniProtKB-SubCell"/>
</dbReference>
<evidence type="ECO:0000256" key="21">
    <source>
        <dbReference type="ARBA" id="ARBA00031823"/>
    </source>
</evidence>
<evidence type="ECO:0000256" key="16">
    <source>
        <dbReference type="ARBA" id="ARBA00023180"/>
    </source>
</evidence>
<evidence type="ECO:0000256" key="5">
    <source>
        <dbReference type="ARBA" id="ARBA00022475"/>
    </source>
</evidence>
<evidence type="ECO:0000256" key="19">
    <source>
        <dbReference type="ARBA" id="ARBA00029928"/>
    </source>
</evidence>
<reference evidence="29" key="1">
    <citation type="submission" date="2025-08" db="UniProtKB">
        <authorList>
            <consortium name="Ensembl"/>
        </authorList>
    </citation>
    <scope>IDENTIFICATION</scope>
</reference>
<comment type="subcellular location">
    <subcellularLocation>
        <location evidence="2">Cell membrane</location>
        <topology evidence="2">Single-pass type I membrane protein</topology>
    </subcellularLocation>
    <subcellularLocation>
        <location evidence="1">Cell projection</location>
        <location evidence="1">Microvillus</location>
    </subcellularLocation>
    <subcellularLocation>
        <location evidence="3">Secreted</location>
    </subcellularLocation>
</comment>
<proteinExistence type="predicted"/>
<evidence type="ECO:0000256" key="23">
    <source>
        <dbReference type="ARBA" id="ARBA00032917"/>
    </source>
</evidence>
<keyword evidence="7" id="KW-0597">Phosphoprotein</keyword>
<keyword evidence="17" id="KW-0966">Cell projection</keyword>
<feature type="disulfide bond" evidence="24">
    <location>
        <begin position="77"/>
        <end position="98"/>
    </location>
</feature>
<name>A0A8D0DFE0_SANLU</name>
<feature type="transmembrane region" description="Helical" evidence="26">
    <location>
        <begin position="301"/>
        <end position="322"/>
    </location>
</feature>
<keyword evidence="10" id="KW-0130">Cell adhesion</keyword>
<dbReference type="GO" id="GO:0035692">
    <property type="term" value="C:macrophage migration inhibitory factor receptor complex"/>
    <property type="evidence" value="ECO:0007669"/>
    <property type="project" value="TreeGrafter"/>
</dbReference>
<evidence type="ECO:0000256" key="1">
    <source>
        <dbReference type="ARBA" id="ARBA00004105"/>
    </source>
</evidence>
<evidence type="ECO:0000256" key="9">
    <source>
        <dbReference type="ARBA" id="ARBA00022729"/>
    </source>
</evidence>
<feature type="compositionally biased region" description="Basic and acidic residues" evidence="25">
    <location>
        <begin position="211"/>
        <end position="220"/>
    </location>
</feature>
<evidence type="ECO:0000256" key="2">
    <source>
        <dbReference type="ARBA" id="ARBA00004251"/>
    </source>
</evidence>
<dbReference type="InterPro" id="IPR016186">
    <property type="entry name" value="C-type_lectin-like/link_sf"/>
</dbReference>
<keyword evidence="11" id="KW-0654">Proteoglycan</keyword>
<dbReference type="InterPro" id="IPR001231">
    <property type="entry name" value="CD44_antigen"/>
</dbReference>
<feature type="compositionally biased region" description="Basic and acidic residues" evidence="25">
    <location>
        <begin position="356"/>
        <end position="373"/>
    </location>
</feature>
<dbReference type="GeneTree" id="ENSGT00530000063822"/>
<feature type="domain" description="Link" evidence="28">
    <location>
        <begin position="32"/>
        <end position="123"/>
    </location>
</feature>
<keyword evidence="15" id="KW-0675">Receptor</keyword>
<dbReference type="Pfam" id="PF00193">
    <property type="entry name" value="Xlink"/>
    <property type="match status" value="1"/>
</dbReference>
<gene>
    <name evidence="29" type="primary">cd44b</name>
</gene>
<dbReference type="OrthoDB" id="8952307at2759"/>
<dbReference type="InterPro" id="IPR000538">
    <property type="entry name" value="Link_dom"/>
</dbReference>
<evidence type="ECO:0000259" key="28">
    <source>
        <dbReference type="PROSITE" id="PS50963"/>
    </source>
</evidence>
<evidence type="ECO:0000313" key="30">
    <source>
        <dbReference type="Proteomes" id="UP000694568"/>
    </source>
</evidence>
<evidence type="ECO:0000256" key="15">
    <source>
        <dbReference type="ARBA" id="ARBA00023170"/>
    </source>
</evidence>
<feature type="region of interest" description="Disordered" evidence="25">
    <location>
        <begin position="130"/>
        <end position="179"/>
    </location>
</feature>
<dbReference type="Gene3D" id="3.10.100.10">
    <property type="entry name" value="Mannose-Binding Protein A, subunit A"/>
    <property type="match status" value="1"/>
</dbReference>
<reference evidence="29" key="2">
    <citation type="submission" date="2025-09" db="UniProtKB">
        <authorList>
            <consortium name="Ensembl"/>
        </authorList>
    </citation>
    <scope>IDENTIFICATION</scope>
</reference>
<dbReference type="Ensembl" id="ENSSLUT00000056845.1">
    <property type="protein sequence ID" value="ENSSLUP00000055233.1"/>
    <property type="gene ID" value="ENSSLUG00000023841.1"/>
</dbReference>
<evidence type="ECO:0000256" key="12">
    <source>
        <dbReference type="ARBA" id="ARBA00022989"/>
    </source>
</evidence>
<evidence type="ECO:0000256" key="22">
    <source>
        <dbReference type="ARBA" id="ARBA00032514"/>
    </source>
</evidence>
<feature type="signal peptide" evidence="27">
    <location>
        <begin position="1"/>
        <end position="18"/>
    </location>
</feature>
<keyword evidence="5" id="KW-1003">Cell membrane</keyword>
<dbReference type="PRINTS" id="PR00658">
    <property type="entry name" value="CD44"/>
</dbReference>
<evidence type="ECO:0000256" key="3">
    <source>
        <dbReference type="ARBA" id="ARBA00004613"/>
    </source>
</evidence>
<feature type="compositionally biased region" description="Basic and acidic residues" evidence="25">
    <location>
        <begin position="243"/>
        <end position="259"/>
    </location>
</feature>
<evidence type="ECO:0000256" key="7">
    <source>
        <dbReference type="ARBA" id="ARBA00022553"/>
    </source>
</evidence>